<gene>
    <name evidence="2" type="ORF">Tco_0856899</name>
</gene>
<feature type="region of interest" description="Disordered" evidence="1">
    <location>
        <begin position="193"/>
        <end position="214"/>
    </location>
</feature>
<comment type="caution">
    <text evidence="2">The sequence shown here is derived from an EMBL/GenBank/DDBJ whole genome shotgun (WGS) entry which is preliminary data.</text>
</comment>
<accession>A0ABQ5B6U2</accession>
<reference evidence="2" key="1">
    <citation type="journal article" date="2022" name="Int. J. Mol. Sci.">
        <title>Draft Genome of Tanacetum Coccineum: Genomic Comparison of Closely Related Tanacetum-Family Plants.</title>
        <authorList>
            <person name="Yamashiro T."/>
            <person name="Shiraishi A."/>
            <person name="Nakayama K."/>
            <person name="Satake H."/>
        </authorList>
    </citation>
    <scope>NUCLEOTIDE SEQUENCE</scope>
</reference>
<keyword evidence="3" id="KW-1185">Reference proteome</keyword>
<proteinExistence type="predicted"/>
<dbReference type="PANTHER" id="PTHR45023:SF4">
    <property type="entry name" value="GLYCINE-RICH PROTEIN-RELATED"/>
    <property type="match status" value="1"/>
</dbReference>
<name>A0ABQ5B6U2_9ASTR</name>
<evidence type="ECO:0000313" key="2">
    <source>
        <dbReference type="EMBL" id="GJT09857.1"/>
    </source>
</evidence>
<feature type="compositionally biased region" description="Basic residues" evidence="1">
    <location>
        <begin position="38"/>
        <end position="50"/>
    </location>
</feature>
<dbReference type="PANTHER" id="PTHR45023">
    <property type="match status" value="1"/>
</dbReference>
<evidence type="ECO:0000256" key="1">
    <source>
        <dbReference type="SAM" id="MobiDB-lite"/>
    </source>
</evidence>
<evidence type="ECO:0008006" key="4">
    <source>
        <dbReference type="Google" id="ProtNLM"/>
    </source>
</evidence>
<dbReference type="Proteomes" id="UP001151760">
    <property type="component" value="Unassembled WGS sequence"/>
</dbReference>
<feature type="region of interest" description="Disordered" evidence="1">
    <location>
        <begin position="14"/>
        <end position="56"/>
    </location>
</feature>
<organism evidence="2 3">
    <name type="scientific">Tanacetum coccineum</name>
    <dbReference type="NCBI Taxonomy" id="301880"/>
    <lineage>
        <taxon>Eukaryota</taxon>
        <taxon>Viridiplantae</taxon>
        <taxon>Streptophyta</taxon>
        <taxon>Embryophyta</taxon>
        <taxon>Tracheophyta</taxon>
        <taxon>Spermatophyta</taxon>
        <taxon>Magnoliopsida</taxon>
        <taxon>eudicotyledons</taxon>
        <taxon>Gunneridae</taxon>
        <taxon>Pentapetalae</taxon>
        <taxon>asterids</taxon>
        <taxon>campanulids</taxon>
        <taxon>Asterales</taxon>
        <taxon>Asteraceae</taxon>
        <taxon>Asteroideae</taxon>
        <taxon>Anthemideae</taxon>
        <taxon>Anthemidinae</taxon>
        <taxon>Tanacetum</taxon>
    </lineage>
</organism>
<reference evidence="2" key="2">
    <citation type="submission" date="2022-01" db="EMBL/GenBank/DDBJ databases">
        <authorList>
            <person name="Yamashiro T."/>
            <person name="Shiraishi A."/>
            <person name="Satake H."/>
            <person name="Nakayama K."/>
        </authorList>
    </citation>
    <scope>NUCLEOTIDE SEQUENCE</scope>
</reference>
<dbReference type="EMBL" id="BQNB010012942">
    <property type="protein sequence ID" value="GJT09857.1"/>
    <property type="molecule type" value="Genomic_DNA"/>
</dbReference>
<sequence>MHFRSKSCTRLTFQRTPLTGKNPILNEETGEQVATSPTKKKKATRNRQKRLTQTDDAPRQIAWTTEEEIALAKGWKAVSENSERGNARKKDGFWVEVMEYIESKTKMEGRRTYDMVLGKWKSVRPAVVRFCGVYNNVMRMAQESGDGDEDYIQKAMIHYQAQTGLPFKFRHYRDVLKDNPKFTDIAFPNLSQWSQGSNKRHNSSGSSSFNTESEDANINLNNTVAGDDEVVADDDEVLVVNEMTADDVECREQEIAATEYRAQQEDMKLYIQPYDHLTGEQRLAWEEIRAKIKAKYNLQF</sequence>
<protein>
    <recommendedName>
        <fullName evidence="4">Myb-like domain-containing protein</fullName>
    </recommendedName>
</protein>
<evidence type="ECO:0000313" key="3">
    <source>
        <dbReference type="Proteomes" id="UP001151760"/>
    </source>
</evidence>